<dbReference type="InterPro" id="IPR001406">
    <property type="entry name" value="PsdUridine_synth_TruA"/>
</dbReference>
<comment type="caution">
    <text evidence="4">Lacks conserved residue(s) required for the propagation of feature annotation.</text>
</comment>
<dbReference type="CDD" id="cd02570">
    <property type="entry name" value="PseudoU_synth_EcTruA"/>
    <property type="match status" value="1"/>
</dbReference>
<dbReference type="NCBIfam" id="TIGR00071">
    <property type="entry name" value="hisT_truA"/>
    <property type="match status" value="1"/>
</dbReference>
<dbReference type="InterPro" id="IPR020095">
    <property type="entry name" value="PsdUridine_synth_TruA_C"/>
</dbReference>
<evidence type="ECO:0000256" key="3">
    <source>
        <dbReference type="ARBA" id="ARBA00023235"/>
    </source>
</evidence>
<comment type="similarity">
    <text evidence="1 4 5">Belongs to the tRNA pseudouridine synthase TruA family.</text>
</comment>
<evidence type="ECO:0000256" key="5">
    <source>
        <dbReference type="RuleBase" id="RU003792"/>
    </source>
</evidence>
<dbReference type="InterPro" id="IPR020094">
    <property type="entry name" value="TruA/RsuA/RluB/E/F_N"/>
</dbReference>
<reference evidence="7 8" key="1">
    <citation type="submission" date="2020-07" db="EMBL/GenBank/DDBJ databases">
        <title>Transfer of Campylobacter canadensis to the novel genus Avispirillum gen. nov., that also includes two novel species recovered from migratory waterfowl: Avispirillum anseris sp. nov. and Avispirillum brantae sp. nov.</title>
        <authorList>
            <person name="Miller W.G."/>
            <person name="Chapman M.H."/>
            <person name="Yee E."/>
            <person name="Inglis G.D."/>
        </authorList>
    </citation>
    <scope>NUCLEOTIDE SEQUENCE [LARGE SCALE GENOMIC DNA]</scope>
    <source>
        <strain evidence="7 8">L283</strain>
    </source>
</reference>
<proteinExistence type="inferred from homology"/>
<evidence type="ECO:0000313" key="7">
    <source>
        <dbReference type="EMBL" id="MBZ7987700.1"/>
    </source>
</evidence>
<dbReference type="InterPro" id="IPR020097">
    <property type="entry name" value="PsdUridine_synth_TruA_a/b_dom"/>
</dbReference>
<dbReference type="RefSeq" id="WP_172232047.1">
    <property type="nucleotide sequence ID" value="NZ_CP035946.1"/>
</dbReference>
<feature type="domain" description="Pseudouridine synthase I TruA alpha/beta" evidence="6">
    <location>
        <begin position="148"/>
        <end position="239"/>
    </location>
</feature>
<dbReference type="Gene3D" id="3.30.70.580">
    <property type="entry name" value="Pseudouridine synthase I, catalytic domain, N-terminal subdomain"/>
    <property type="match status" value="1"/>
</dbReference>
<feature type="binding site" evidence="4">
    <location>
        <position position="109"/>
    </location>
    <ligand>
        <name>substrate</name>
    </ligand>
</feature>
<comment type="function">
    <text evidence="4">Formation of pseudouridine at positions 38, 39 and 40 in the anticodon stem and loop of transfer RNAs.</text>
</comment>
<dbReference type="PANTHER" id="PTHR11142">
    <property type="entry name" value="PSEUDOURIDYLATE SYNTHASE"/>
    <property type="match status" value="1"/>
</dbReference>
<dbReference type="PANTHER" id="PTHR11142:SF0">
    <property type="entry name" value="TRNA PSEUDOURIDINE SYNTHASE-LIKE 1"/>
    <property type="match status" value="1"/>
</dbReference>
<protein>
    <recommendedName>
        <fullName evidence="4">tRNA pseudouridine synthase A</fullName>
        <ecNumber evidence="4">5.4.99.12</ecNumber>
    </recommendedName>
    <alternativeName>
        <fullName evidence="4">tRNA pseudouridine(38-40) synthase</fullName>
    </alternativeName>
    <alternativeName>
        <fullName evidence="4">tRNA pseudouridylate synthase I</fullName>
    </alternativeName>
    <alternativeName>
        <fullName evidence="4">tRNA-uridine isomerase I</fullName>
    </alternativeName>
</protein>
<keyword evidence="2 4" id="KW-0819">tRNA processing</keyword>
<organism evidence="7 8">
    <name type="scientific">Campylobacter canadensis</name>
    <dbReference type="NCBI Taxonomy" id="449520"/>
    <lineage>
        <taxon>Bacteria</taxon>
        <taxon>Pseudomonadati</taxon>
        <taxon>Campylobacterota</taxon>
        <taxon>Epsilonproteobacteria</taxon>
        <taxon>Campylobacterales</taxon>
        <taxon>Campylobacteraceae</taxon>
        <taxon>Campylobacter</taxon>
    </lineage>
</organism>
<dbReference type="EC" id="5.4.99.12" evidence="4"/>
<dbReference type="Proteomes" id="UP000786183">
    <property type="component" value="Unassembled WGS sequence"/>
</dbReference>
<feature type="active site" description="Nucleophile" evidence="4">
    <location>
        <position position="52"/>
    </location>
</feature>
<evidence type="ECO:0000313" key="8">
    <source>
        <dbReference type="Proteomes" id="UP000786183"/>
    </source>
</evidence>
<dbReference type="InterPro" id="IPR020103">
    <property type="entry name" value="PsdUridine_synth_cat_dom_sf"/>
</dbReference>
<evidence type="ECO:0000259" key="6">
    <source>
        <dbReference type="Pfam" id="PF01416"/>
    </source>
</evidence>
<evidence type="ECO:0000256" key="2">
    <source>
        <dbReference type="ARBA" id="ARBA00022694"/>
    </source>
</evidence>
<comment type="catalytic activity">
    <reaction evidence="4 5">
        <text>uridine(38/39/40) in tRNA = pseudouridine(38/39/40) in tRNA</text>
        <dbReference type="Rhea" id="RHEA:22376"/>
        <dbReference type="Rhea" id="RHEA-COMP:10085"/>
        <dbReference type="Rhea" id="RHEA-COMP:10087"/>
        <dbReference type="ChEBI" id="CHEBI:65314"/>
        <dbReference type="ChEBI" id="CHEBI:65315"/>
        <dbReference type="EC" id="5.4.99.12"/>
    </reaction>
</comment>
<dbReference type="Gene3D" id="3.30.70.660">
    <property type="entry name" value="Pseudouridine synthase I, catalytic domain, C-terminal subdomain"/>
    <property type="match status" value="1"/>
</dbReference>
<dbReference type="GO" id="GO:0160147">
    <property type="term" value="F:tRNA pseudouridine(38-40) synthase activity"/>
    <property type="evidence" value="ECO:0007669"/>
    <property type="project" value="UniProtKB-EC"/>
</dbReference>
<dbReference type="HAMAP" id="MF_00171">
    <property type="entry name" value="TruA"/>
    <property type="match status" value="1"/>
</dbReference>
<accession>A0ABS7WSG0</accession>
<evidence type="ECO:0000256" key="4">
    <source>
        <dbReference type="HAMAP-Rule" id="MF_00171"/>
    </source>
</evidence>
<keyword evidence="3 4" id="KW-0413">Isomerase</keyword>
<gene>
    <name evidence="4 7" type="primary">truA</name>
    <name evidence="7" type="ORF">AVCANL283_06250</name>
</gene>
<keyword evidence="8" id="KW-1185">Reference proteome</keyword>
<dbReference type="PIRSF" id="PIRSF001430">
    <property type="entry name" value="tRNA_psdUrid_synth"/>
    <property type="match status" value="1"/>
</dbReference>
<dbReference type="Pfam" id="PF01416">
    <property type="entry name" value="PseudoU_synth_1"/>
    <property type="match status" value="1"/>
</dbReference>
<sequence length="240" mass="28014">MIFCYKIIFSYDGSMFFGSAKQPNLNCVQNRFNEALKTIGVFSEALFASRTDKGVHALCNVACIKSVYKLNLTFAKNKLNKILDGIYIKSIKEVSSNFEVRFDVKTRAYRYIISNNFNAFNKKYLCYYDKKINIKLLKQALNILQNEYDFSSFSLSNDKKNKIRKMYKCRIYNYKDYTVINFFANGFLRGQIRLIVDFLLKINENKLSLEDFKQQLLNIKTHSRTLANAGGLYLKSVSYI</sequence>
<dbReference type="EMBL" id="JACGBB010000013">
    <property type="protein sequence ID" value="MBZ7987700.1"/>
    <property type="molecule type" value="Genomic_DNA"/>
</dbReference>
<dbReference type="SUPFAM" id="SSF55120">
    <property type="entry name" value="Pseudouridine synthase"/>
    <property type="match status" value="1"/>
</dbReference>
<comment type="subunit">
    <text evidence="4">Homodimer.</text>
</comment>
<evidence type="ECO:0000256" key="1">
    <source>
        <dbReference type="ARBA" id="ARBA00009375"/>
    </source>
</evidence>
<comment type="caution">
    <text evidence="7">The sequence shown here is derived from an EMBL/GenBank/DDBJ whole genome shotgun (WGS) entry which is preliminary data.</text>
</comment>
<name>A0ABS7WSG0_9BACT</name>